<sequence length="112" mass="12845">MSLLKPTSSRERNQNKIFVHPHLSKCTHIFLRVDTLISSLEKPYTGPHKVISRTDKTFTIIKHGKSMTVSIDRVKPAFILDDVDCTLPAFSRTPHSITRSGRRVHFPDKYCI</sequence>
<accession>A0A443QCB2</accession>
<name>A0A443QCB2_9ACAR</name>
<keyword evidence="2" id="KW-1185">Reference proteome</keyword>
<evidence type="ECO:0000313" key="1">
    <source>
        <dbReference type="EMBL" id="RWS00642.1"/>
    </source>
</evidence>
<proteinExistence type="predicted"/>
<dbReference type="PANTHER" id="PTHR38681">
    <property type="entry name" value="RETROVIRUS-RELATED POL POLYPROTEIN FROM TRANSPOSON 412-LIKE PROTEIN-RELATED"/>
    <property type="match status" value="1"/>
</dbReference>
<comment type="caution">
    <text evidence="1">The sequence shown here is derived from an EMBL/GenBank/DDBJ whole genome shotgun (WGS) entry which is preliminary data.</text>
</comment>
<gene>
    <name evidence="1" type="ORF">B4U80_01637</name>
</gene>
<dbReference type="Proteomes" id="UP000288716">
    <property type="component" value="Unassembled WGS sequence"/>
</dbReference>
<organism evidence="1 2">
    <name type="scientific">Leptotrombidium deliense</name>
    <dbReference type="NCBI Taxonomy" id="299467"/>
    <lineage>
        <taxon>Eukaryota</taxon>
        <taxon>Metazoa</taxon>
        <taxon>Ecdysozoa</taxon>
        <taxon>Arthropoda</taxon>
        <taxon>Chelicerata</taxon>
        <taxon>Arachnida</taxon>
        <taxon>Acari</taxon>
        <taxon>Acariformes</taxon>
        <taxon>Trombidiformes</taxon>
        <taxon>Prostigmata</taxon>
        <taxon>Anystina</taxon>
        <taxon>Parasitengona</taxon>
        <taxon>Trombiculoidea</taxon>
        <taxon>Trombiculidae</taxon>
        <taxon>Leptotrombidium</taxon>
    </lineage>
</organism>
<protein>
    <submittedName>
        <fullName evidence="1">Uncharacterized protein</fullName>
    </submittedName>
</protein>
<reference evidence="1 2" key="1">
    <citation type="journal article" date="2018" name="Gigascience">
        <title>Genomes of trombidid mites reveal novel predicted allergens and laterally-transferred genes associated with secondary metabolism.</title>
        <authorList>
            <person name="Dong X."/>
            <person name="Chaisiri K."/>
            <person name="Xia D."/>
            <person name="Armstrong S.D."/>
            <person name="Fang Y."/>
            <person name="Donnelly M.J."/>
            <person name="Kadowaki T."/>
            <person name="McGarry J.W."/>
            <person name="Darby A.C."/>
            <person name="Makepeace B.L."/>
        </authorList>
    </citation>
    <scope>NUCLEOTIDE SEQUENCE [LARGE SCALE GENOMIC DNA]</scope>
    <source>
        <strain evidence="1">UoL-UT</strain>
    </source>
</reference>
<dbReference type="AlphaFoldDB" id="A0A443QCB2"/>
<dbReference type="VEuPathDB" id="VectorBase:LDEU014452"/>
<dbReference type="OrthoDB" id="6515561at2759"/>
<evidence type="ECO:0000313" key="2">
    <source>
        <dbReference type="Proteomes" id="UP000288716"/>
    </source>
</evidence>
<dbReference type="EMBL" id="NCKV01059353">
    <property type="protein sequence ID" value="RWS00642.1"/>
    <property type="molecule type" value="Genomic_DNA"/>
</dbReference>
<dbReference type="PANTHER" id="PTHR38681:SF1">
    <property type="entry name" value="RETROVIRUS-RELATED POL POLYPROTEIN FROM TRANSPOSON 412-LIKE PROTEIN"/>
    <property type="match status" value="1"/>
</dbReference>